<sequence length="83" mass="9498">MQMSKLKQASLVLIATFTIGGTFTIVPPKTASASRTWVWIAPNHGKRYHYTRGCRGLNNAGHKRHVTLHWAKSHHYRLCGWEK</sequence>
<dbReference type="Proteomes" id="UP000051977">
    <property type="component" value="Unassembled WGS sequence"/>
</dbReference>
<protein>
    <submittedName>
        <fullName evidence="1">Uncharacterized protein</fullName>
    </submittedName>
</protein>
<evidence type="ECO:0000313" key="2">
    <source>
        <dbReference type="Proteomes" id="UP000051977"/>
    </source>
</evidence>
<gene>
    <name evidence="1" type="ORF">FD12_GL001037</name>
</gene>
<organism evidence="1 2">
    <name type="scientific">Lentilactobacillus rapi DSM 19907 = JCM 15042</name>
    <dbReference type="NCBI Taxonomy" id="1423795"/>
    <lineage>
        <taxon>Bacteria</taxon>
        <taxon>Bacillati</taxon>
        <taxon>Bacillota</taxon>
        <taxon>Bacilli</taxon>
        <taxon>Lactobacillales</taxon>
        <taxon>Lactobacillaceae</taxon>
        <taxon>Lentilactobacillus</taxon>
    </lineage>
</organism>
<reference evidence="1 2" key="1">
    <citation type="journal article" date="2015" name="Genome Announc.">
        <title>Expanding the biotechnology potential of lactobacilli through comparative genomics of 213 strains and associated genera.</title>
        <authorList>
            <person name="Sun Z."/>
            <person name="Harris H.M."/>
            <person name="McCann A."/>
            <person name="Guo C."/>
            <person name="Argimon S."/>
            <person name="Zhang W."/>
            <person name="Yang X."/>
            <person name="Jeffery I.B."/>
            <person name="Cooney J.C."/>
            <person name="Kagawa T.F."/>
            <person name="Liu W."/>
            <person name="Song Y."/>
            <person name="Salvetti E."/>
            <person name="Wrobel A."/>
            <person name="Rasinkangas P."/>
            <person name="Parkhill J."/>
            <person name="Rea M.C."/>
            <person name="O'Sullivan O."/>
            <person name="Ritari J."/>
            <person name="Douillard F.P."/>
            <person name="Paul Ross R."/>
            <person name="Yang R."/>
            <person name="Briner A.E."/>
            <person name="Felis G.E."/>
            <person name="de Vos W.M."/>
            <person name="Barrangou R."/>
            <person name="Klaenhammer T.R."/>
            <person name="Caufield P.W."/>
            <person name="Cui Y."/>
            <person name="Zhang H."/>
            <person name="O'Toole P.W."/>
        </authorList>
    </citation>
    <scope>NUCLEOTIDE SEQUENCE [LARGE SCALE GENOMIC DNA]</scope>
    <source>
        <strain evidence="1 2">DSM 19907</strain>
    </source>
</reference>
<proteinExistence type="predicted"/>
<evidence type="ECO:0000313" key="1">
    <source>
        <dbReference type="EMBL" id="KRL14996.1"/>
    </source>
</evidence>
<accession>A0ABR5PAK6</accession>
<name>A0ABR5PAK6_9LACO</name>
<keyword evidence="2" id="KW-1185">Reference proteome</keyword>
<comment type="caution">
    <text evidence="1">The sequence shown here is derived from an EMBL/GenBank/DDBJ whole genome shotgun (WGS) entry which is preliminary data.</text>
</comment>
<dbReference type="EMBL" id="AZEI01000082">
    <property type="protein sequence ID" value="KRL14996.1"/>
    <property type="molecule type" value="Genomic_DNA"/>
</dbReference>